<evidence type="ECO:0000256" key="5">
    <source>
        <dbReference type="RuleBase" id="RU004508"/>
    </source>
</evidence>
<evidence type="ECO:0000256" key="2">
    <source>
        <dbReference type="ARBA" id="ARBA00037999"/>
    </source>
</evidence>
<dbReference type="Proteomes" id="UP000005309">
    <property type="component" value="Unassembled WGS sequence"/>
</dbReference>
<evidence type="ECO:0000256" key="3">
    <source>
        <dbReference type="PIRSR" id="PIRSR000390-1"/>
    </source>
</evidence>
<proteinExistence type="inferred from homology"/>
<dbReference type="PANTHER" id="PTHR30244:SF36">
    <property type="entry name" value="3-OXO-GLUCOSE-6-PHOSPHATE:GLUTAMATE AMINOTRANSFERASE"/>
    <property type="match status" value="1"/>
</dbReference>
<dbReference type="eggNOG" id="COG0399">
    <property type="taxonomic scope" value="Bacteria"/>
</dbReference>
<evidence type="ECO:0000313" key="7">
    <source>
        <dbReference type="Proteomes" id="UP000005309"/>
    </source>
</evidence>
<accession>C4V433</accession>
<gene>
    <name evidence="6" type="primary">wbpE</name>
    <name evidence="6" type="ORF">HMPREF0908_1277</name>
</gene>
<keyword evidence="7" id="KW-1185">Reference proteome</keyword>
<dbReference type="Gene3D" id="3.90.1150.10">
    <property type="entry name" value="Aspartate Aminotransferase, domain 1"/>
    <property type="match status" value="1"/>
</dbReference>
<dbReference type="PIRSF" id="PIRSF000390">
    <property type="entry name" value="PLP_StrS"/>
    <property type="match status" value="1"/>
</dbReference>
<dbReference type="PANTHER" id="PTHR30244">
    <property type="entry name" value="TRANSAMINASE"/>
    <property type="match status" value="1"/>
</dbReference>
<evidence type="ECO:0000256" key="1">
    <source>
        <dbReference type="ARBA" id="ARBA00022898"/>
    </source>
</evidence>
<dbReference type="GO" id="GO:0030170">
    <property type="term" value="F:pyridoxal phosphate binding"/>
    <property type="evidence" value="ECO:0007669"/>
    <property type="project" value="UniProtKB-ARBA"/>
</dbReference>
<feature type="modified residue" description="N6-(pyridoxal phosphate)lysine" evidence="4">
    <location>
        <position position="185"/>
    </location>
</feature>
<keyword evidence="6" id="KW-0808">Transferase</keyword>
<evidence type="ECO:0000256" key="4">
    <source>
        <dbReference type="PIRSR" id="PIRSR000390-2"/>
    </source>
</evidence>
<dbReference type="CDD" id="cd00616">
    <property type="entry name" value="AHBA_syn"/>
    <property type="match status" value="1"/>
</dbReference>
<reference evidence="6 7" key="1">
    <citation type="submission" date="2009-04" db="EMBL/GenBank/DDBJ databases">
        <authorList>
            <person name="Qin X."/>
            <person name="Bachman B."/>
            <person name="Battles P."/>
            <person name="Bell A."/>
            <person name="Bess C."/>
            <person name="Bickham C."/>
            <person name="Chaboub L."/>
            <person name="Chen D."/>
            <person name="Coyle M."/>
            <person name="Deiros D.R."/>
            <person name="Dinh H."/>
            <person name="Forbes L."/>
            <person name="Fowler G."/>
            <person name="Francisco L."/>
            <person name="Fu Q."/>
            <person name="Gubbala S."/>
            <person name="Hale W."/>
            <person name="Han Y."/>
            <person name="Hemphill L."/>
            <person name="Highlander S.K."/>
            <person name="Hirani K."/>
            <person name="Hogues M."/>
            <person name="Jackson L."/>
            <person name="Jakkamsetti A."/>
            <person name="Javaid M."/>
            <person name="Jiang H."/>
            <person name="Korchina V."/>
            <person name="Kovar C."/>
            <person name="Lara F."/>
            <person name="Lee S."/>
            <person name="Mata R."/>
            <person name="Mathew T."/>
            <person name="Moen C."/>
            <person name="Morales K."/>
            <person name="Munidasa M."/>
            <person name="Nazareth L."/>
            <person name="Ngo R."/>
            <person name="Nguyen L."/>
            <person name="Okwuonu G."/>
            <person name="Ongeri F."/>
            <person name="Patil S."/>
            <person name="Petrosino J."/>
            <person name="Pham C."/>
            <person name="Pham P."/>
            <person name="Pu L.-L."/>
            <person name="Puazo M."/>
            <person name="Raj R."/>
            <person name="Reid J."/>
            <person name="Rouhana J."/>
            <person name="Saada N."/>
            <person name="Shang Y."/>
            <person name="Simmons D."/>
            <person name="Thornton R."/>
            <person name="Warren J."/>
            <person name="Weissenberger G."/>
            <person name="Zhang J."/>
            <person name="Zhang L."/>
            <person name="Zhou C."/>
            <person name="Zhu D."/>
            <person name="Muzny D."/>
            <person name="Worley K."/>
            <person name="Gibbs R."/>
        </authorList>
    </citation>
    <scope>NUCLEOTIDE SEQUENCE [LARGE SCALE GENOMIC DNA]</scope>
    <source>
        <strain evidence="6 7">ATCC 43531</strain>
    </source>
</reference>
<dbReference type="OrthoDB" id="9810913at2"/>
<dbReference type="InterPro" id="IPR015422">
    <property type="entry name" value="PyrdxlP-dep_Trfase_small"/>
</dbReference>
<feature type="active site" description="Proton acceptor" evidence="3">
    <location>
        <position position="185"/>
    </location>
</feature>
<dbReference type="SUPFAM" id="SSF53383">
    <property type="entry name" value="PLP-dependent transferases"/>
    <property type="match status" value="1"/>
</dbReference>
<dbReference type="AlphaFoldDB" id="C4V433"/>
<keyword evidence="6" id="KW-0032">Aminotransferase</keyword>
<keyword evidence="1 4" id="KW-0663">Pyridoxal phosphate</keyword>
<dbReference type="EMBL" id="ACLA01000020">
    <property type="protein sequence ID" value="EEQ48297.1"/>
    <property type="molecule type" value="Genomic_DNA"/>
</dbReference>
<dbReference type="Pfam" id="PF01041">
    <property type="entry name" value="DegT_DnrJ_EryC1"/>
    <property type="match status" value="1"/>
</dbReference>
<evidence type="ECO:0000313" key="6">
    <source>
        <dbReference type="EMBL" id="EEQ48297.1"/>
    </source>
</evidence>
<comment type="similarity">
    <text evidence="2 5">Belongs to the DegT/DnrJ/EryC1 family.</text>
</comment>
<sequence length="371" mass="40948">MKIDLAVLHRQYDLHAAEYDAAALRALRSGWYIMGPELSAFETEFAAYTGAEYAVGLNSGLDALTLSVRALGIGAGDEVIVPANTYIATVLAVTENGATPVFVEPDVHYCIDPDCIEAAITPRTRAIMVVHLYGQAAAMPAVMEIAERHHLFVIEDCAQSHGAHFGDTMTGRFGHVGCFSFYPTKNLGAFGDAGAVVTDDAVLAEKIRMLRNYGSKEKYHNELCGVNSRLDEIQAALLRTKLTHLSALTEERREIAAQYHAGIKNEHIHLPQVREGAEHVYHQFVVHTATRDHFKAYLHAHGIETVIHYPIPPHLAECYAYLGHTRGSFPRAEQYADEVLSLPIFNGMRTDEIAYVIDTVNAYHTFTAQCV</sequence>
<dbReference type="RefSeq" id="WP_006690011.1">
    <property type="nucleotide sequence ID" value="NZ_GG694006.1"/>
</dbReference>
<dbReference type="InterPro" id="IPR015424">
    <property type="entry name" value="PyrdxlP-dep_Trfase"/>
</dbReference>
<dbReference type="Gene3D" id="3.40.640.10">
    <property type="entry name" value="Type I PLP-dependent aspartate aminotransferase-like (Major domain)"/>
    <property type="match status" value="1"/>
</dbReference>
<dbReference type="FunFam" id="3.40.640.10:FF:000089">
    <property type="entry name" value="Aminotransferase, DegT/DnrJ/EryC1/StrS family"/>
    <property type="match status" value="1"/>
</dbReference>
<name>C4V433_9FIRM</name>
<comment type="caution">
    <text evidence="6">The sequence shown here is derived from an EMBL/GenBank/DDBJ whole genome shotgun (WGS) entry which is preliminary data.</text>
</comment>
<dbReference type="GO" id="GO:0000271">
    <property type="term" value="P:polysaccharide biosynthetic process"/>
    <property type="evidence" value="ECO:0007669"/>
    <property type="project" value="TreeGrafter"/>
</dbReference>
<dbReference type="InterPro" id="IPR015421">
    <property type="entry name" value="PyrdxlP-dep_Trfase_major"/>
</dbReference>
<organism evidence="6 7">
    <name type="scientific">Selenomonas flueggei ATCC 43531</name>
    <dbReference type="NCBI Taxonomy" id="638302"/>
    <lineage>
        <taxon>Bacteria</taxon>
        <taxon>Bacillati</taxon>
        <taxon>Bacillota</taxon>
        <taxon>Negativicutes</taxon>
        <taxon>Selenomonadales</taxon>
        <taxon>Selenomonadaceae</taxon>
        <taxon>Selenomonas</taxon>
    </lineage>
</organism>
<protein>
    <submittedName>
        <fullName evidence="6">DegT/DnrJ/EryC1/StrS aminotransferase family protein</fullName>
    </submittedName>
</protein>
<dbReference type="HOGENOM" id="CLU_033332_6_0_9"/>
<dbReference type="InterPro" id="IPR000653">
    <property type="entry name" value="DegT/StrS_aminotransferase"/>
</dbReference>
<dbReference type="GO" id="GO:0008483">
    <property type="term" value="F:transaminase activity"/>
    <property type="evidence" value="ECO:0007669"/>
    <property type="project" value="UniProtKB-KW"/>
</dbReference>
<dbReference type="STRING" id="638302.HMPREF0908_1277"/>